<dbReference type="FunFam" id="3.30.160.60:FF:000152">
    <property type="entry name" value="DNA-binding protein creA"/>
    <property type="match status" value="1"/>
</dbReference>
<evidence type="ECO:0000256" key="13">
    <source>
        <dbReference type="SAM" id="MobiDB-lite"/>
    </source>
</evidence>
<feature type="compositionally biased region" description="Low complexity" evidence="13">
    <location>
        <begin position="221"/>
        <end position="231"/>
    </location>
</feature>
<feature type="compositionally biased region" description="Polar residues" evidence="13">
    <location>
        <begin position="477"/>
        <end position="486"/>
    </location>
</feature>
<feature type="compositionally biased region" description="Polar residues" evidence="13">
    <location>
        <begin position="376"/>
        <end position="392"/>
    </location>
</feature>
<keyword evidence="10" id="KW-0539">Nucleus</keyword>
<keyword evidence="16" id="KW-1185">Reference proteome</keyword>
<name>A0AAV9NY66_9PEZI</name>
<dbReference type="PANTHER" id="PTHR47428:SF1">
    <property type="entry name" value="REGULATORY PROTEIN MIG1-RELATED"/>
    <property type="match status" value="1"/>
</dbReference>
<dbReference type="GO" id="GO:0000978">
    <property type="term" value="F:RNA polymerase II cis-regulatory region sequence-specific DNA binding"/>
    <property type="evidence" value="ECO:0007669"/>
    <property type="project" value="TreeGrafter"/>
</dbReference>
<comment type="subcellular location">
    <subcellularLocation>
        <location evidence="1">Nucleus</location>
    </subcellularLocation>
</comment>
<feature type="compositionally biased region" description="Polar residues" evidence="13">
    <location>
        <begin position="323"/>
        <end position="340"/>
    </location>
</feature>
<evidence type="ECO:0000256" key="6">
    <source>
        <dbReference type="ARBA" id="ARBA00022833"/>
    </source>
</evidence>
<reference evidence="15 16" key="1">
    <citation type="submission" date="2023-08" db="EMBL/GenBank/DDBJ databases">
        <title>Black Yeasts Isolated from many extreme environments.</title>
        <authorList>
            <person name="Coleine C."/>
            <person name="Stajich J.E."/>
            <person name="Selbmann L."/>
        </authorList>
    </citation>
    <scope>NUCLEOTIDE SEQUENCE [LARGE SCALE GENOMIC DNA]</scope>
    <source>
        <strain evidence="15 16">CCFEE 5935</strain>
    </source>
</reference>
<dbReference type="SMART" id="SM00355">
    <property type="entry name" value="ZnF_C2H2"/>
    <property type="match status" value="2"/>
</dbReference>
<dbReference type="PROSITE" id="PS00028">
    <property type="entry name" value="ZINC_FINGER_C2H2_1"/>
    <property type="match status" value="2"/>
</dbReference>
<dbReference type="GO" id="GO:0043609">
    <property type="term" value="P:regulation of carbon utilization"/>
    <property type="evidence" value="ECO:0007669"/>
    <property type="project" value="UniProtKB-ARBA"/>
</dbReference>
<evidence type="ECO:0000256" key="8">
    <source>
        <dbReference type="ARBA" id="ARBA00023125"/>
    </source>
</evidence>
<gene>
    <name evidence="15" type="ORF">LTR77_010854</name>
</gene>
<comment type="similarity">
    <text evidence="11">Belongs to the creA/MIG C2H2-type zinc-finger protein family.</text>
</comment>
<feature type="region of interest" description="Disordered" evidence="13">
    <location>
        <begin position="116"/>
        <end position="141"/>
    </location>
</feature>
<evidence type="ECO:0000256" key="3">
    <source>
        <dbReference type="ARBA" id="ARBA00022723"/>
    </source>
</evidence>
<feature type="region of interest" description="Disordered" evidence="13">
    <location>
        <begin position="1"/>
        <end position="24"/>
    </location>
</feature>
<dbReference type="RefSeq" id="XP_064653793.1">
    <property type="nucleotide sequence ID" value="XM_064808071.1"/>
</dbReference>
<feature type="region of interest" description="Disordered" evidence="13">
    <location>
        <begin position="206"/>
        <end position="245"/>
    </location>
</feature>
<evidence type="ECO:0000256" key="7">
    <source>
        <dbReference type="ARBA" id="ARBA00023015"/>
    </source>
</evidence>
<dbReference type="PROSITE" id="PS50157">
    <property type="entry name" value="ZINC_FINGER_C2H2_2"/>
    <property type="match status" value="2"/>
</dbReference>
<evidence type="ECO:0000256" key="5">
    <source>
        <dbReference type="ARBA" id="ARBA00022771"/>
    </source>
</evidence>
<dbReference type="PANTHER" id="PTHR47428">
    <property type="entry name" value="REGULATORY PROTEIN MIG1-RELATED"/>
    <property type="match status" value="1"/>
</dbReference>
<keyword evidence="7" id="KW-0805">Transcription regulation</keyword>
<keyword evidence="5 12" id="KW-0863">Zinc-finger</keyword>
<evidence type="ECO:0000313" key="16">
    <source>
        <dbReference type="Proteomes" id="UP001337655"/>
    </source>
</evidence>
<comment type="caution">
    <text evidence="15">The sequence shown here is derived from an EMBL/GenBank/DDBJ whole genome shotgun (WGS) entry which is preliminary data.</text>
</comment>
<feature type="domain" description="C2H2-type" evidence="14">
    <location>
        <begin position="75"/>
        <end position="102"/>
    </location>
</feature>
<dbReference type="AlphaFoldDB" id="A0AAV9NY66"/>
<evidence type="ECO:0000256" key="4">
    <source>
        <dbReference type="ARBA" id="ARBA00022737"/>
    </source>
</evidence>
<feature type="region of interest" description="Disordered" evidence="13">
    <location>
        <begin position="414"/>
        <end position="434"/>
    </location>
</feature>
<keyword evidence="9" id="KW-0804">Transcription</keyword>
<keyword evidence="8" id="KW-0238">DNA-binding</keyword>
<dbReference type="GeneID" id="89932179"/>
<keyword evidence="2" id="KW-0678">Repressor</keyword>
<dbReference type="InterPro" id="IPR051007">
    <property type="entry name" value="creA/MIG_C2H2-ZnF"/>
</dbReference>
<organism evidence="15 16">
    <name type="scientific">Saxophila tyrrhenica</name>
    <dbReference type="NCBI Taxonomy" id="1690608"/>
    <lineage>
        <taxon>Eukaryota</taxon>
        <taxon>Fungi</taxon>
        <taxon>Dikarya</taxon>
        <taxon>Ascomycota</taxon>
        <taxon>Pezizomycotina</taxon>
        <taxon>Dothideomycetes</taxon>
        <taxon>Dothideomycetidae</taxon>
        <taxon>Mycosphaerellales</taxon>
        <taxon>Extremaceae</taxon>
        <taxon>Saxophila</taxon>
    </lineage>
</organism>
<evidence type="ECO:0000259" key="14">
    <source>
        <dbReference type="PROSITE" id="PS50157"/>
    </source>
</evidence>
<dbReference type="FunFam" id="3.30.160.60:FF:000089">
    <property type="entry name" value="DNA-binding protein creA"/>
    <property type="match status" value="1"/>
</dbReference>
<proteinExistence type="inferred from homology"/>
<keyword evidence="4" id="KW-0677">Repeat</keyword>
<sequence>MLSQLLNHERSAQSQQSPHQHNDTAATITSIPASSNAEASAPSSSDPMAAVQTMQAVGATMQNQDENRSDLPRPYKCPLCDKAFHRLEHQTRHIRTHTGEKPHACQFPGCTKRFSRSDELTRHSRIHNNPNSRRGNKQHAAAQAAAAAYQGGLLDNPALQQINSLNSFNNQISSLAQLNQLNQMNQLNQANAVNQLNNANQMNQMNGLNHITSMPPPPPQQQKAPNSAPSSGMNSPNVSPPHTYANFSSNPSSYITRNVSGDISPAAGNFHRPMDINMLATAASQVERENNNVSQIPNQHLSLPTRAPYTYHNHPYHTGRMPSLSSYHYSSNPTSQPMSRSHSHDEDDQYGGRATKKSRPGSPQSTAPPSPEFPHESTSPTPDHTPLATPSHSPRLRPQYFHNGVQLPTLHHLSLQNQPPPALAPVEPSADGQQPGLRISEIMEAGNGAQRKLPIPMVQSKDNSFTKINELVHPESGANSGQTSARVSEAGNDLHERS</sequence>
<dbReference type="InterPro" id="IPR013087">
    <property type="entry name" value="Znf_C2H2_type"/>
</dbReference>
<dbReference type="EMBL" id="JAVRRT010000027">
    <property type="protein sequence ID" value="KAK5163268.1"/>
    <property type="molecule type" value="Genomic_DNA"/>
</dbReference>
<dbReference type="GO" id="GO:0005634">
    <property type="term" value="C:nucleus"/>
    <property type="evidence" value="ECO:0007669"/>
    <property type="project" value="UniProtKB-SubCell"/>
</dbReference>
<accession>A0AAV9NY66</accession>
<dbReference type="GO" id="GO:0008270">
    <property type="term" value="F:zinc ion binding"/>
    <property type="evidence" value="ECO:0007669"/>
    <property type="project" value="UniProtKB-KW"/>
</dbReference>
<feature type="region of interest" description="Disordered" evidence="13">
    <location>
        <begin position="472"/>
        <end position="498"/>
    </location>
</feature>
<dbReference type="GO" id="GO:0005737">
    <property type="term" value="C:cytoplasm"/>
    <property type="evidence" value="ECO:0007669"/>
    <property type="project" value="TreeGrafter"/>
</dbReference>
<dbReference type="SUPFAM" id="SSF57667">
    <property type="entry name" value="beta-beta-alpha zinc fingers"/>
    <property type="match status" value="1"/>
</dbReference>
<dbReference type="Proteomes" id="UP001337655">
    <property type="component" value="Unassembled WGS sequence"/>
</dbReference>
<feature type="domain" description="C2H2-type" evidence="14">
    <location>
        <begin position="103"/>
        <end position="132"/>
    </location>
</feature>
<evidence type="ECO:0000256" key="11">
    <source>
        <dbReference type="ARBA" id="ARBA00038023"/>
    </source>
</evidence>
<evidence type="ECO:0000256" key="9">
    <source>
        <dbReference type="ARBA" id="ARBA00023163"/>
    </source>
</evidence>
<dbReference type="Gene3D" id="3.30.160.60">
    <property type="entry name" value="Classic Zinc Finger"/>
    <property type="match status" value="2"/>
</dbReference>
<evidence type="ECO:0000256" key="2">
    <source>
        <dbReference type="ARBA" id="ARBA00022491"/>
    </source>
</evidence>
<dbReference type="InterPro" id="IPR036236">
    <property type="entry name" value="Znf_C2H2_sf"/>
</dbReference>
<evidence type="ECO:0000256" key="12">
    <source>
        <dbReference type="PROSITE-ProRule" id="PRU00042"/>
    </source>
</evidence>
<keyword evidence="3" id="KW-0479">Metal-binding</keyword>
<dbReference type="Pfam" id="PF00096">
    <property type="entry name" value="zf-C2H2"/>
    <property type="match status" value="2"/>
</dbReference>
<evidence type="ECO:0000256" key="1">
    <source>
        <dbReference type="ARBA" id="ARBA00004123"/>
    </source>
</evidence>
<evidence type="ECO:0000256" key="10">
    <source>
        <dbReference type="ARBA" id="ARBA00023242"/>
    </source>
</evidence>
<keyword evidence="6" id="KW-0862">Zinc</keyword>
<dbReference type="GO" id="GO:0000433">
    <property type="term" value="P:carbon catabolite repression of transcription from RNA polymerase II promoter by glucose"/>
    <property type="evidence" value="ECO:0007669"/>
    <property type="project" value="TreeGrafter"/>
</dbReference>
<protein>
    <recommendedName>
        <fullName evidence="14">C2H2-type domain-containing protein</fullName>
    </recommendedName>
</protein>
<evidence type="ECO:0000313" key="15">
    <source>
        <dbReference type="EMBL" id="KAK5163268.1"/>
    </source>
</evidence>
<feature type="region of interest" description="Disordered" evidence="13">
    <location>
        <begin position="304"/>
        <end position="399"/>
    </location>
</feature>